<reference evidence="2 3" key="1">
    <citation type="submission" date="2022-12" db="EMBL/GenBank/DDBJ databases">
        <title>Chromosome-level genome assembly of true bugs.</title>
        <authorList>
            <person name="Ma L."/>
            <person name="Li H."/>
        </authorList>
    </citation>
    <scope>NUCLEOTIDE SEQUENCE [LARGE SCALE GENOMIC DNA]</scope>
    <source>
        <strain evidence="2">Lab_2022b</strain>
    </source>
</reference>
<feature type="region of interest" description="Disordered" evidence="1">
    <location>
        <begin position="187"/>
        <end position="206"/>
    </location>
</feature>
<keyword evidence="3" id="KW-1185">Reference proteome</keyword>
<evidence type="ECO:0000256" key="1">
    <source>
        <dbReference type="SAM" id="MobiDB-lite"/>
    </source>
</evidence>
<feature type="region of interest" description="Disordered" evidence="1">
    <location>
        <begin position="105"/>
        <end position="139"/>
    </location>
</feature>
<proteinExistence type="predicted"/>
<organism evidence="2 3">
    <name type="scientific">Rhynocoris fuscipes</name>
    <dbReference type="NCBI Taxonomy" id="488301"/>
    <lineage>
        <taxon>Eukaryota</taxon>
        <taxon>Metazoa</taxon>
        <taxon>Ecdysozoa</taxon>
        <taxon>Arthropoda</taxon>
        <taxon>Hexapoda</taxon>
        <taxon>Insecta</taxon>
        <taxon>Pterygota</taxon>
        <taxon>Neoptera</taxon>
        <taxon>Paraneoptera</taxon>
        <taxon>Hemiptera</taxon>
        <taxon>Heteroptera</taxon>
        <taxon>Panheteroptera</taxon>
        <taxon>Cimicomorpha</taxon>
        <taxon>Reduviidae</taxon>
        <taxon>Harpactorinae</taxon>
        <taxon>Harpactorini</taxon>
        <taxon>Rhynocoris</taxon>
    </lineage>
</organism>
<evidence type="ECO:0000313" key="3">
    <source>
        <dbReference type="Proteomes" id="UP001461498"/>
    </source>
</evidence>
<dbReference type="AlphaFoldDB" id="A0AAW1DDW6"/>
<feature type="compositionally biased region" description="Polar residues" evidence="1">
    <location>
        <begin position="114"/>
        <end position="130"/>
    </location>
</feature>
<comment type="caution">
    <text evidence="2">The sequence shown here is derived from an EMBL/GenBank/DDBJ whole genome shotgun (WGS) entry which is preliminary data.</text>
</comment>
<evidence type="ECO:0000313" key="2">
    <source>
        <dbReference type="EMBL" id="KAK9508313.1"/>
    </source>
</evidence>
<protein>
    <submittedName>
        <fullName evidence="2">Uncharacterized protein</fullName>
    </submittedName>
</protein>
<accession>A0AAW1DDW6</accession>
<dbReference type="EMBL" id="JAPXFL010000004">
    <property type="protein sequence ID" value="KAK9508313.1"/>
    <property type="molecule type" value="Genomic_DNA"/>
</dbReference>
<dbReference type="Proteomes" id="UP001461498">
    <property type="component" value="Unassembled WGS sequence"/>
</dbReference>
<gene>
    <name evidence="2" type="ORF">O3M35_008004</name>
</gene>
<sequence>MKTWADLHYKEPEDVNAKNALYEKYKWRIGFDEVVYRKTRTKPREFDEQAVLDSPERWKKRVAQVVPPTQYRMIQKILGLPPLEEEYTDLERKYSLYDYVPQKSRKTRRSRSSGLSISEDTSSSFMMLQTRSKDESLRKPSSELFKVEYSRPDLVERPDSPRRKLGRLIKWKLAYLKARQKGDVEFDDLKVHPPTPPPTPPKDLLEDRRSPYQKFLTKTDEEVASTWRPPKGPKCIANMSLEERGEAASEEVAKGFLSWVRDKAGFTECDLTEAVLKDMFRIDLAHRALQCMKVEIKEMASVPAPIAKMYEVPEMSERAAMHRQIIWDSYYEKLPERKVCFGSSHPNPHKKFNKDTKAAWFSSEIIPDSLLSGEILWRGLCGTEILDKFCQWLLENPNYARPHYLIKTGYLNKVARKLDPKGEVTSFLPLNADLRRKTRSMNKNRLWERIIELDYKSPKLFKNEETILKDNNQGFTYIHYGFDTPGLEGRQFRYELRRKKGEYGRTKRGRE</sequence>
<name>A0AAW1DDW6_9HEMI</name>